<keyword evidence="2" id="KW-1185">Reference proteome</keyword>
<comment type="caution">
    <text evidence="1">The sequence shown here is derived from an EMBL/GenBank/DDBJ whole genome shotgun (WGS) entry which is preliminary data.</text>
</comment>
<evidence type="ECO:0000313" key="1">
    <source>
        <dbReference type="EMBL" id="GIY37324.1"/>
    </source>
</evidence>
<reference evidence="1 2" key="1">
    <citation type="submission" date="2021-06" db="EMBL/GenBank/DDBJ databases">
        <title>Caerostris darwini draft genome.</title>
        <authorList>
            <person name="Kono N."/>
            <person name="Arakawa K."/>
        </authorList>
    </citation>
    <scope>NUCLEOTIDE SEQUENCE [LARGE SCALE GENOMIC DNA]</scope>
</reference>
<gene>
    <name evidence="1" type="ORF">CDAR_261671</name>
</gene>
<accession>A0AAV4STG4</accession>
<dbReference type="EMBL" id="BPLQ01008434">
    <property type="protein sequence ID" value="GIY37324.1"/>
    <property type="molecule type" value="Genomic_DNA"/>
</dbReference>
<protein>
    <submittedName>
        <fullName evidence="1">Uncharacterized protein</fullName>
    </submittedName>
</protein>
<sequence>MLSQTPQSLCFSRQENSENALSTLSYDISITLESLLQQAGKFRKLLSIFTHVVSITPESLLQQENSENLLLTLTHVVENIESLLQQAGEFRKLSVGINTCYFNHFRISDSAGRFETAGLLGEEKICAPGVPAKFSRNTLDIRAF</sequence>
<proteinExistence type="predicted"/>
<evidence type="ECO:0000313" key="2">
    <source>
        <dbReference type="Proteomes" id="UP001054837"/>
    </source>
</evidence>
<dbReference type="Proteomes" id="UP001054837">
    <property type="component" value="Unassembled WGS sequence"/>
</dbReference>
<name>A0AAV4STG4_9ARAC</name>
<dbReference type="AlphaFoldDB" id="A0AAV4STG4"/>
<organism evidence="1 2">
    <name type="scientific">Caerostris darwini</name>
    <dbReference type="NCBI Taxonomy" id="1538125"/>
    <lineage>
        <taxon>Eukaryota</taxon>
        <taxon>Metazoa</taxon>
        <taxon>Ecdysozoa</taxon>
        <taxon>Arthropoda</taxon>
        <taxon>Chelicerata</taxon>
        <taxon>Arachnida</taxon>
        <taxon>Araneae</taxon>
        <taxon>Araneomorphae</taxon>
        <taxon>Entelegynae</taxon>
        <taxon>Araneoidea</taxon>
        <taxon>Araneidae</taxon>
        <taxon>Caerostris</taxon>
    </lineage>
</organism>